<name>A0A1D9P0S1_9FIRM</name>
<evidence type="ECO:0000313" key="2">
    <source>
        <dbReference type="EMBL" id="AOZ96226.1"/>
    </source>
</evidence>
<dbReference type="AlphaFoldDB" id="A0A1D9P0S1"/>
<proteinExistence type="predicted"/>
<dbReference type="Proteomes" id="UP000179284">
    <property type="component" value="Chromosome I"/>
</dbReference>
<protein>
    <submittedName>
        <fullName evidence="2">Uncharacterized protein</fullName>
    </submittedName>
</protein>
<gene>
    <name evidence="2" type="ORF">bhn_I1192</name>
</gene>
<dbReference type="OrthoDB" id="2059373at2"/>
<accession>A0A1D9P0S1</accession>
<dbReference type="EMBL" id="CP017831">
    <property type="protein sequence ID" value="AOZ96226.1"/>
    <property type="molecule type" value="Genomic_DNA"/>
</dbReference>
<keyword evidence="1" id="KW-1133">Transmembrane helix</keyword>
<sequence>MNKVLSVLGIIMVAIGTIWSVWSVLVTDIAEIGTAYNEDHKSEAFELQKRQVIKGMLFIVVGSIFQIIGILL</sequence>
<dbReference type="RefSeq" id="WP_071175935.1">
    <property type="nucleotide sequence ID" value="NZ_CP017831.1"/>
</dbReference>
<feature type="transmembrane region" description="Helical" evidence="1">
    <location>
        <begin position="6"/>
        <end position="30"/>
    </location>
</feature>
<dbReference type="KEGG" id="bhu:bhn_I1192"/>
<organism evidence="2 3">
    <name type="scientific">Butyrivibrio hungatei</name>
    <dbReference type="NCBI Taxonomy" id="185008"/>
    <lineage>
        <taxon>Bacteria</taxon>
        <taxon>Bacillati</taxon>
        <taxon>Bacillota</taxon>
        <taxon>Clostridia</taxon>
        <taxon>Lachnospirales</taxon>
        <taxon>Lachnospiraceae</taxon>
        <taxon>Butyrivibrio</taxon>
    </lineage>
</organism>
<feature type="transmembrane region" description="Helical" evidence="1">
    <location>
        <begin position="51"/>
        <end position="71"/>
    </location>
</feature>
<keyword evidence="1" id="KW-0812">Transmembrane</keyword>
<keyword evidence="3" id="KW-1185">Reference proteome</keyword>
<keyword evidence="1" id="KW-0472">Membrane</keyword>
<reference evidence="3" key="1">
    <citation type="submission" date="2016-10" db="EMBL/GenBank/DDBJ databases">
        <title>The complete genome sequence of the rumen bacterium Butyrivibrio hungatei MB2003.</title>
        <authorList>
            <person name="Palevich N."/>
            <person name="Kelly W.J."/>
            <person name="Leahy S.C."/>
            <person name="Altermann E."/>
            <person name="Rakonjac J."/>
            <person name="Attwood G.T."/>
        </authorList>
    </citation>
    <scope>NUCLEOTIDE SEQUENCE [LARGE SCALE GENOMIC DNA]</scope>
    <source>
        <strain evidence="3">MB2003</strain>
    </source>
</reference>
<evidence type="ECO:0000313" key="3">
    <source>
        <dbReference type="Proteomes" id="UP000179284"/>
    </source>
</evidence>
<evidence type="ECO:0000256" key="1">
    <source>
        <dbReference type="SAM" id="Phobius"/>
    </source>
</evidence>